<sequence>MAQNLVWKDLTGDQIEQIRHPHPKKGQTPRDLLAKFVDIKDQADPKNAINLDLYAQTLRFGESLDLQDDKLSGLFSVVKEVHLTSTSERLQVDRSFKMFKDLMLRHSVQRPPYSVGLFTLAEMKTILNWMLDTYYRHYKLYQYVFTDRILTSVTQTHPMDIVETMPAMQPLLDAMTEEQHAKVVSEEQRKVEEVAREKAAADAAAAEAERQAQLREEYVAAIPEEIRDQVASAVEKELMQLKQQMEEQFQEQNAALQQRLEELEGKAA</sequence>
<organism evidence="2">
    <name type="scientific">Chlamydomonas euryale</name>
    <dbReference type="NCBI Taxonomy" id="1486919"/>
    <lineage>
        <taxon>Eukaryota</taxon>
        <taxon>Viridiplantae</taxon>
        <taxon>Chlorophyta</taxon>
        <taxon>core chlorophytes</taxon>
        <taxon>Chlorophyceae</taxon>
        <taxon>CS clade</taxon>
        <taxon>Chlamydomonadales</taxon>
        <taxon>Chlamydomonadaceae</taxon>
        <taxon>Chlamydomonas</taxon>
    </lineage>
</organism>
<name>A0A7R9Z4Y6_9CHLO</name>
<dbReference type="AlphaFoldDB" id="A0A7R9Z4Y6"/>
<dbReference type="EMBL" id="HBEC01037087">
    <property type="protein sequence ID" value="CAD8303711.1"/>
    <property type="molecule type" value="Transcribed_RNA"/>
</dbReference>
<dbReference type="PANTHER" id="PTHR28457:SF1">
    <property type="entry name" value="CILIA- AND FLAGELLA-ASSOCIATED PROTEIN 119"/>
    <property type="match status" value="1"/>
</dbReference>
<evidence type="ECO:0008006" key="3">
    <source>
        <dbReference type="Google" id="ProtNLM"/>
    </source>
</evidence>
<dbReference type="Pfam" id="PF14769">
    <property type="entry name" value="CLAMP"/>
    <property type="match status" value="1"/>
</dbReference>
<reference evidence="2" key="1">
    <citation type="submission" date="2021-01" db="EMBL/GenBank/DDBJ databases">
        <authorList>
            <person name="Corre E."/>
            <person name="Pelletier E."/>
            <person name="Niang G."/>
            <person name="Scheremetjew M."/>
            <person name="Finn R."/>
            <person name="Kale V."/>
            <person name="Holt S."/>
            <person name="Cochrane G."/>
            <person name="Meng A."/>
            <person name="Brown T."/>
            <person name="Cohen L."/>
        </authorList>
    </citation>
    <scope>NUCLEOTIDE SEQUENCE</scope>
    <source>
        <strain evidence="2">CCMP219</strain>
    </source>
</reference>
<gene>
    <name evidence="2" type="ORF">CEUR00632_LOCUS17209</name>
</gene>
<evidence type="ECO:0000256" key="1">
    <source>
        <dbReference type="SAM" id="Coils"/>
    </source>
</evidence>
<proteinExistence type="predicted"/>
<dbReference type="PANTHER" id="PTHR28457">
    <property type="entry name" value="COILED-COIL DOMAIN-CONTAINING PROTEIN 189"/>
    <property type="match status" value="1"/>
</dbReference>
<protein>
    <recommendedName>
        <fullName evidence="3">Flagellar associated protein</fullName>
    </recommendedName>
</protein>
<accession>A0A7R9Z4Y6</accession>
<dbReference type="InterPro" id="IPR032727">
    <property type="entry name" value="CLAMP"/>
</dbReference>
<feature type="coiled-coil region" evidence="1">
    <location>
        <begin position="184"/>
        <end position="266"/>
    </location>
</feature>
<evidence type="ECO:0000313" key="2">
    <source>
        <dbReference type="EMBL" id="CAD8303711.1"/>
    </source>
</evidence>
<keyword evidence="1" id="KW-0175">Coiled coil</keyword>